<keyword evidence="4" id="KW-1185">Reference proteome</keyword>
<evidence type="ECO:0000313" key="2">
    <source>
        <dbReference type="EMBL" id="KAK3249867.1"/>
    </source>
</evidence>
<dbReference type="EMBL" id="LGRX02027058">
    <property type="protein sequence ID" value="KAK3249867.1"/>
    <property type="molecule type" value="Genomic_DNA"/>
</dbReference>
<dbReference type="EMBL" id="LGRX02029814">
    <property type="protein sequence ID" value="KAK3246427.1"/>
    <property type="molecule type" value="Genomic_DNA"/>
</dbReference>
<evidence type="ECO:0000313" key="4">
    <source>
        <dbReference type="Proteomes" id="UP001190700"/>
    </source>
</evidence>
<name>A0AAE0C9P0_9CHLO</name>
<dbReference type="AlphaFoldDB" id="A0AAE0C9P0"/>
<sequence>MAPKKAPKRERDPVDREWLEWVAHVEEKQREEAHFRAEEHGHVAQTTIASFRDDGPWVTEWWLWKRFREQHAYYNNEIESLKATVKDLGLQVQGATGGMAHASAQASPLSSPSKKKKVVAIAKAEKAKIEAASEKATRDFLIDPMSFTEKDARAILFFRELEDRQIVSVEADSVIVRV</sequence>
<reference evidence="2" key="2">
    <citation type="submission" date="2023-06" db="EMBL/GenBank/DDBJ databases">
        <title>Long-read-based genome assembly of the green algal bacterivore Cymbomonas tetramitiformis.</title>
        <authorList>
            <person name="Gyaltshen Y."/>
            <person name="Rozenberg A."/>
            <person name="Paasch A."/>
            <person name="Burns J.A."/>
            <person name="Warring S."/>
            <person name="Larson R."/>
            <person name="Maurer-Alcala X."/>
            <person name="Dacks J."/>
            <person name="Kim E."/>
        </authorList>
    </citation>
    <scope>NUCLEOTIDE SEQUENCE</scope>
    <source>
        <strain evidence="2">PLY_AMNH</strain>
    </source>
</reference>
<accession>A0AAE0C9P0</accession>
<gene>
    <name evidence="2" type="ORF">CYMTET_40726</name>
    <name evidence="1" type="ORF">CYMTET_44036</name>
    <name evidence="3" type="ORF">CYMTET_7168</name>
</gene>
<reference evidence="2 4" key="1">
    <citation type="journal article" date="2015" name="Genome Biol. Evol.">
        <title>Comparative Genomics of a Bacterivorous Green Alga Reveals Evolutionary Causalities and Consequences of Phago-Mixotrophic Mode of Nutrition.</title>
        <authorList>
            <person name="Burns J.A."/>
            <person name="Paasch A."/>
            <person name="Narechania A."/>
            <person name="Kim E."/>
        </authorList>
    </citation>
    <scope>NUCLEOTIDE SEQUENCE [LARGE SCALE GENOMIC DNA]</scope>
    <source>
        <strain evidence="2">PLY_AMNH</strain>
    </source>
</reference>
<organism evidence="2 4">
    <name type="scientific">Cymbomonas tetramitiformis</name>
    <dbReference type="NCBI Taxonomy" id="36881"/>
    <lineage>
        <taxon>Eukaryota</taxon>
        <taxon>Viridiplantae</taxon>
        <taxon>Chlorophyta</taxon>
        <taxon>Pyramimonadophyceae</taxon>
        <taxon>Pyramimonadales</taxon>
        <taxon>Pyramimonadaceae</taxon>
        <taxon>Cymbomonas</taxon>
    </lineage>
</organism>
<comment type="caution">
    <text evidence="2">The sequence shown here is derived from an EMBL/GenBank/DDBJ whole genome shotgun (WGS) entry which is preliminary data.</text>
</comment>
<evidence type="ECO:0000313" key="1">
    <source>
        <dbReference type="EMBL" id="KAK3246427.1"/>
    </source>
</evidence>
<dbReference type="EMBL" id="LGRX02001923">
    <property type="protein sequence ID" value="KAK3285215.1"/>
    <property type="molecule type" value="Genomic_DNA"/>
</dbReference>
<protein>
    <submittedName>
        <fullName evidence="2">Uncharacterized protein</fullName>
    </submittedName>
</protein>
<dbReference type="Proteomes" id="UP001190700">
    <property type="component" value="Unassembled WGS sequence"/>
</dbReference>
<evidence type="ECO:0000313" key="3">
    <source>
        <dbReference type="EMBL" id="KAK3285215.1"/>
    </source>
</evidence>
<proteinExistence type="predicted"/>